<dbReference type="Proteomes" id="UP001595476">
    <property type="component" value="Unassembled WGS sequence"/>
</dbReference>
<sequence>MLARKLFVGLVAVNALLVLFIVMNNDLEPQVSSLTEFKQQGEHLEVVSKMPLVSKVGERSECGELGPLDSFAVAEQVSRRLLSRNIGNSIYEKEVVVSTDYWVIIPPRPSEKQAYRLLKQLQLSNIDSYIVTQGDYANAISLGLFTVKTSAYRIKEKMMGAGFDVVVQEINRSQKRYWIEFFSSLESANLALSNFDAPISNKICKSH</sequence>
<comment type="caution">
    <text evidence="1">The sequence shown here is derived from an EMBL/GenBank/DDBJ whole genome shotgun (WGS) entry which is preliminary data.</text>
</comment>
<evidence type="ECO:0000313" key="2">
    <source>
        <dbReference type="Proteomes" id="UP001595476"/>
    </source>
</evidence>
<protein>
    <recommendedName>
        <fullName evidence="3">SPOR domain-containing protein</fullName>
    </recommendedName>
</protein>
<gene>
    <name evidence="1" type="ORF">ACFOEK_13925</name>
</gene>
<evidence type="ECO:0008006" key="3">
    <source>
        <dbReference type="Google" id="ProtNLM"/>
    </source>
</evidence>
<reference evidence="2" key="1">
    <citation type="journal article" date="2019" name="Int. J. Syst. Evol. Microbiol.">
        <title>The Global Catalogue of Microorganisms (GCM) 10K type strain sequencing project: providing services to taxonomists for standard genome sequencing and annotation.</title>
        <authorList>
            <consortium name="The Broad Institute Genomics Platform"/>
            <consortium name="The Broad Institute Genome Sequencing Center for Infectious Disease"/>
            <person name="Wu L."/>
            <person name="Ma J."/>
        </authorList>
    </citation>
    <scope>NUCLEOTIDE SEQUENCE [LARGE SCALE GENOMIC DNA]</scope>
    <source>
        <strain evidence="2">KCTC 52438</strain>
    </source>
</reference>
<name>A0ABV7HE35_9GAMM</name>
<dbReference type="EMBL" id="JBHRSZ010000005">
    <property type="protein sequence ID" value="MFC3152133.1"/>
    <property type="molecule type" value="Genomic_DNA"/>
</dbReference>
<keyword evidence="2" id="KW-1185">Reference proteome</keyword>
<organism evidence="1 2">
    <name type="scientific">Litoribrevibacter euphylliae</name>
    <dbReference type="NCBI Taxonomy" id="1834034"/>
    <lineage>
        <taxon>Bacteria</taxon>
        <taxon>Pseudomonadati</taxon>
        <taxon>Pseudomonadota</taxon>
        <taxon>Gammaproteobacteria</taxon>
        <taxon>Oceanospirillales</taxon>
        <taxon>Oceanospirillaceae</taxon>
        <taxon>Litoribrevibacter</taxon>
    </lineage>
</organism>
<accession>A0ABV7HE35</accession>
<evidence type="ECO:0000313" key="1">
    <source>
        <dbReference type="EMBL" id="MFC3152133.1"/>
    </source>
</evidence>
<dbReference type="RefSeq" id="WP_386721954.1">
    <property type="nucleotide sequence ID" value="NZ_JBHRSZ010000005.1"/>
</dbReference>
<proteinExistence type="predicted"/>